<reference evidence="4" key="1">
    <citation type="journal article" date="2020" name="bioRxiv">
        <title>A rank-normalized archaeal taxonomy based on genome phylogeny resolves widespread incomplete and uneven classifications.</title>
        <authorList>
            <person name="Rinke C."/>
            <person name="Chuvochina M."/>
            <person name="Mussig A.J."/>
            <person name="Chaumeil P.-A."/>
            <person name="Waite D.W."/>
            <person name="Whitman W.B."/>
            <person name="Parks D.H."/>
            <person name="Hugenholtz P."/>
        </authorList>
    </citation>
    <scope>NUCLEOTIDE SEQUENCE [LARGE SCALE GENOMIC DNA]</scope>
</reference>
<dbReference type="Pfam" id="PF01609">
    <property type="entry name" value="DDE_Tnp_1"/>
    <property type="match status" value="1"/>
</dbReference>
<evidence type="ECO:0000313" key="3">
    <source>
        <dbReference type="EMBL" id="MBS3059595.1"/>
    </source>
</evidence>
<reference evidence="3" key="2">
    <citation type="submission" date="2021-03" db="EMBL/GenBank/DDBJ databases">
        <authorList>
            <person name="Jaffe A."/>
        </authorList>
    </citation>
    <scope>NUCLEOTIDE SEQUENCE</scope>
    <source>
        <strain evidence="3">RIFCSPHIGHO2_01_FULL_GW2011_AR10_43_9</strain>
    </source>
</reference>
<dbReference type="InterPro" id="IPR002559">
    <property type="entry name" value="Transposase_11"/>
</dbReference>
<dbReference type="GO" id="GO:0003677">
    <property type="term" value="F:DNA binding"/>
    <property type="evidence" value="ECO:0007669"/>
    <property type="project" value="InterPro"/>
</dbReference>
<dbReference type="AlphaFoldDB" id="A0A7J4IRH9"/>
<sequence>MINWSNSFFNFINIFRLPASCAVLINSFLGKNNLKAVAELSGTPYIPYKSNTKSRRNVGHIWNKMYWHFKNSPKEWGEHYHKRSNVESTFNMVKQAFSGSLMTKNTTANVNEILSKAVCHNLCVLIMEFHENKLNINLSTQISKIVIPIK</sequence>
<evidence type="ECO:0000259" key="1">
    <source>
        <dbReference type="Pfam" id="PF01609"/>
    </source>
</evidence>
<evidence type="ECO:0000313" key="4">
    <source>
        <dbReference type="Proteomes" id="UP000577419"/>
    </source>
</evidence>
<dbReference type="EMBL" id="DUFG01000013">
    <property type="protein sequence ID" value="HIH08123.1"/>
    <property type="molecule type" value="Genomic_DNA"/>
</dbReference>
<organism evidence="2 4">
    <name type="scientific">Candidatus Iainarchaeum sp</name>
    <dbReference type="NCBI Taxonomy" id="3101447"/>
    <lineage>
        <taxon>Archaea</taxon>
        <taxon>Candidatus Iainarchaeota</taxon>
        <taxon>Candidatus Iainarchaeia</taxon>
        <taxon>Candidatus Iainarchaeales</taxon>
        <taxon>Candidatus Iainarchaeaceae</taxon>
        <taxon>Candidatus Iainarchaeum</taxon>
    </lineage>
</organism>
<name>A0A7J4IRH9_9ARCH</name>
<dbReference type="EMBL" id="JAGVWF010000059">
    <property type="protein sequence ID" value="MBS3059595.1"/>
    <property type="molecule type" value="Genomic_DNA"/>
</dbReference>
<accession>A0A7J4IRH9</accession>
<dbReference type="GO" id="GO:0004803">
    <property type="term" value="F:transposase activity"/>
    <property type="evidence" value="ECO:0007669"/>
    <property type="project" value="InterPro"/>
</dbReference>
<dbReference type="Proteomes" id="UP000683213">
    <property type="component" value="Unassembled WGS sequence"/>
</dbReference>
<comment type="caution">
    <text evidence="2">The sequence shown here is derived from an EMBL/GenBank/DDBJ whole genome shotgun (WGS) entry which is preliminary data.</text>
</comment>
<proteinExistence type="predicted"/>
<protein>
    <submittedName>
        <fullName evidence="2">Transposase</fullName>
    </submittedName>
</protein>
<gene>
    <name evidence="2" type="ORF">HA237_02000</name>
    <name evidence="3" type="ORF">J4224_04190</name>
</gene>
<evidence type="ECO:0000313" key="2">
    <source>
        <dbReference type="EMBL" id="HIH08123.1"/>
    </source>
</evidence>
<reference evidence="3" key="3">
    <citation type="submission" date="2021-05" db="EMBL/GenBank/DDBJ databases">
        <title>Protein family content uncovers lineage relationships and bacterial pathway maintenance mechanisms in DPANN archaea.</title>
        <authorList>
            <person name="Castelle C.J."/>
            <person name="Meheust R."/>
            <person name="Jaffe A.L."/>
            <person name="Seitz K."/>
            <person name="Gong X."/>
            <person name="Baker B.J."/>
            <person name="Banfield J.F."/>
        </authorList>
    </citation>
    <scope>NUCLEOTIDE SEQUENCE</scope>
    <source>
        <strain evidence="3">RIFCSPHIGHO2_01_FULL_GW2011_AR10_43_9</strain>
    </source>
</reference>
<dbReference type="GO" id="GO:0006313">
    <property type="term" value="P:DNA transposition"/>
    <property type="evidence" value="ECO:0007669"/>
    <property type="project" value="InterPro"/>
</dbReference>
<feature type="domain" description="Transposase IS4-like" evidence="1">
    <location>
        <begin position="28"/>
        <end position="122"/>
    </location>
</feature>
<dbReference type="Proteomes" id="UP000577419">
    <property type="component" value="Unassembled WGS sequence"/>
</dbReference>